<feature type="region of interest" description="Disordered" evidence="4">
    <location>
        <begin position="17"/>
        <end position="77"/>
    </location>
</feature>
<dbReference type="Gene3D" id="1.10.246.130">
    <property type="match status" value="1"/>
</dbReference>
<dbReference type="GO" id="GO:0036374">
    <property type="term" value="F:glutathione hydrolase activity"/>
    <property type="evidence" value="ECO:0007669"/>
    <property type="project" value="UniProtKB-UniRule"/>
</dbReference>
<dbReference type="GO" id="GO:0000324">
    <property type="term" value="C:fungal-type vacuole"/>
    <property type="evidence" value="ECO:0007669"/>
    <property type="project" value="TreeGrafter"/>
</dbReference>
<dbReference type="GO" id="GO:0005886">
    <property type="term" value="C:plasma membrane"/>
    <property type="evidence" value="ECO:0007669"/>
    <property type="project" value="TreeGrafter"/>
</dbReference>
<dbReference type="EC" id="2.3.2.2" evidence="3"/>
<dbReference type="InterPro" id="IPR029055">
    <property type="entry name" value="Ntn_hydrolases_N"/>
</dbReference>
<dbReference type="HOGENOM" id="CLU_014813_4_0_1"/>
<evidence type="ECO:0000313" key="7">
    <source>
        <dbReference type="Proteomes" id="UP000002748"/>
    </source>
</evidence>
<dbReference type="InterPro" id="IPR000101">
    <property type="entry name" value="GGT_peptidase"/>
</dbReference>
<feature type="chain" id="PRO_5012745611" description="Glutathione hydrolase" evidence="5">
    <location>
        <begin position="16"/>
        <end position="647"/>
    </location>
</feature>
<keyword evidence="3" id="KW-0808">Transferase</keyword>
<dbReference type="Proteomes" id="UP000002748">
    <property type="component" value="Unassembled WGS sequence"/>
</dbReference>
<evidence type="ECO:0000256" key="1">
    <source>
        <dbReference type="PIRSR" id="PIRSR600101-1"/>
    </source>
</evidence>
<reference evidence="6 7" key="1">
    <citation type="journal article" date="2012" name="Eukaryot. Cell">
        <title>Draft genome sequence of CBS 2479, the standard type strain of Trichosporon asahii.</title>
        <authorList>
            <person name="Yang R.Y."/>
            <person name="Li H.T."/>
            <person name="Zhu H."/>
            <person name="Zhou G.P."/>
            <person name="Wang M."/>
            <person name="Wang L."/>
        </authorList>
    </citation>
    <scope>NUCLEOTIDE SEQUENCE [LARGE SCALE GENOMIC DNA]</scope>
    <source>
        <strain evidence="7">ATCC 90039 / CBS 2479 / JCM 2466 / KCTC 7840 / NCYC 2677 / UAMH 7654</strain>
    </source>
</reference>
<feature type="compositionally biased region" description="Low complexity" evidence="4">
    <location>
        <begin position="17"/>
        <end position="27"/>
    </location>
</feature>
<evidence type="ECO:0000256" key="3">
    <source>
        <dbReference type="RuleBase" id="RU368068"/>
    </source>
</evidence>
<dbReference type="PANTHER" id="PTHR11686:SF9">
    <property type="entry name" value="RE13973P"/>
    <property type="match status" value="1"/>
</dbReference>
<dbReference type="RefSeq" id="XP_014183206.1">
    <property type="nucleotide sequence ID" value="XM_014327731.1"/>
</dbReference>
<evidence type="ECO:0000313" key="6">
    <source>
        <dbReference type="EMBL" id="EJT52082.1"/>
    </source>
</evidence>
<accession>J6FA35</accession>
<dbReference type="EMBL" id="ALBS01000035">
    <property type="protein sequence ID" value="EJT52082.1"/>
    <property type="molecule type" value="Genomic_DNA"/>
</dbReference>
<dbReference type="GO" id="GO:0006751">
    <property type="term" value="P:glutathione catabolic process"/>
    <property type="evidence" value="ECO:0007669"/>
    <property type="project" value="UniProtKB-UniRule"/>
</dbReference>
<dbReference type="Gene3D" id="3.60.20.40">
    <property type="match status" value="1"/>
</dbReference>
<keyword evidence="5" id="KW-0732">Signal</keyword>
<proteinExistence type="predicted"/>
<dbReference type="Pfam" id="PF01019">
    <property type="entry name" value="G_glu_transpept"/>
    <property type="match status" value="1"/>
</dbReference>
<comment type="caution">
    <text evidence="6">The sequence shown here is derived from an EMBL/GenBank/DDBJ whole genome shotgun (WGS) entry which is preliminary data.</text>
</comment>
<dbReference type="GO" id="GO:0103068">
    <property type="term" value="F:leukotriene C4 gamma-glutamyl transferase activity"/>
    <property type="evidence" value="ECO:0007669"/>
    <property type="project" value="UniProtKB-EC"/>
</dbReference>
<feature type="active site" description="Nucleophile" evidence="1">
    <location>
        <position position="451"/>
    </location>
</feature>
<comment type="catalytic activity">
    <reaction evidence="3">
        <text>an N-terminal (5-L-glutamyl)-[peptide] + an alpha-amino acid = 5-L-glutamyl amino acid + an N-terminal L-alpha-aminoacyl-[peptide]</text>
        <dbReference type="Rhea" id="RHEA:23904"/>
        <dbReference type="Rhea" id="RHEA-COMP:9780"/>
        <dbReference type="Rhea" id="RHEA-COMP:9795"/>
        <dbReference type="ChEBI" id="CHEBI:77644"/>
        <dbReference type="ChEBI" id="CHEBI:78597"/>
        <dbReference type="ChEBI" id="CHEBI:78599"/>
        <dbReference type="ChEBI" id="CHEBI:78608"/>
        <dbReference type="EC" id="2.3.2.2"/>
    </reaction>
</comment>
<keyword evidence="3" id="KW-0378">Hydrolase</keyword>
<feature type="binding site" evidence="2">
    <location>
        <position position="182"/>
    </location>
    <ligand>
        <name>L-glutamate</name>
        <dbReference type="ChEBI" id="CHEBI:29985"/>
    </ligand>
</feature>
<feature type="binding site" evidence="2">
    <location>
        <position position="493"/>
    </location>
    <ligand>
        <name>L-glutamate</name>
        <dbReference type="ChEBI" id="CHEBI:29985"/>
    </ligand>
</feature>
<dbReference type="AlphaFoldDB" id="J6FA35"/>
<feature type="compositionally biased region" description="Basic and acidic residues" evidence="4">
    <location>
        <begin position="29"/>
        <end position="64"/>
    </location>
</feature>
<dbReference type="SUPFAM" id="SSF56235">
    <property type="entry name" value="N-terminal nucleophile aminohydrolases (Ntn hydrolases)"/>
    <property type="match status" value="1"/>
</dbReference>
<sequence length="647" mass="69106">MTRLWALFLAATALATPFDPRNNWGNDNDNDKPGKGDGHGYGHDKDHHNDHDHGHGHGHGHGDGDGEPQGNGTSPYQVMAEPMIGIPALGLPAPSNKTRIPGYLLGPGKSGVASEEKTCSELGVSIMKDKGGNAIDAAISTTLCIGMLNAFSSGIGGGGFMVVRVPGQKAKHKAQVTSIDFRETAPAAANETMYKDTGRNGSQIGGLAVGVPGELRGLEAAHKLGGSLPWNELVEPVAQIGLNGWQVSAELAGRLNKSAWITDSPRFRDIYFVNGKMAVEGDTIKREKYGNALMKIAKEGPGAFYEGSIADDIINAVHEAGGILTHEDLKNYTVRQKKAISSTFRGKTVHTMDAPSSGLVMLGMLNIYEPLFPGREKCWKEEDIHNRLEAMKFAFGARSGVSDPAFNANASEFPKFYSKEWAKEQRDKITYQVHDASYYGLNKYDAPDHGTTHIATLDEDGYSASITTTVNLLFGAHLATPEWGIFLNDEMDDFAVPGESDAFGLPPMAVNFPQPGKRPLSSTAPSIVEAPGGKSVYAVVGGSGGSRIFPSVAQVILNAECGDDISAAIERVRWHNQLSPNITSVEVGTGKDAADPEVIYGLLRRGEIIGEYDINAPQGQVQGILVNKKGELYAASDSRKHGVAAVY</sequence>
<dbReference type="InterPro" id="IPR043137">
    <property type="entry name" value="GGT_ssub_C"/>
</dbReference>
<feature type="binding site" evidence="2">
    <location>
        <begin position="469"/>
        <end position="471"/>
    </location>
    <ligand>
        <name>L-glutamate</name>
        <dbReference type="ChEBI" id="CHEBI:29985"/>
    </ligand>
</feature>
<feature type="binding site" evidence="2">
    <location>
        <begin position="521"/>
        <end position="522"/>
    </location>
    <ligand>
        <name>L-glutamate</name>
        <dbReference type="ChEBI" id="CHEBI:29985"/>
    </ligand>
</feature>
<dbReference type="EC" id="3.4.19.13" evidence="3"/>
<comment type="catalytic activity">
    <reaction evidence="3">
        <text>an S-substituted glutathione + H2O = an S-substituted L-cysteinylglycine + L-glutamate</text>
        <dbReference type="Rhea" id="RHEA:59468"/>
        <dbReference type="ChEBI" id="CHEBI:15377"/>
        <dbReference type="ChEBI" id="CHEBI:29985"/>
        <dbReference type="ChEBI" id="CHEBI:90779"/>
        <dbReference type="ChEBI" id="CHEBI:143103"/>
        <dbReference type="EC" id="3.4.19.13"/>
    </reaction>
</comment>
<dbReference type="OrthoDB" id="1081007at2759"/>
<comment type="function">
    <text evidence="3">Cleaves the gamma-glutamyl peptide bond of glutathione and glutathione conjugates.</text>
</comment>
<dbReference type="GeneID" id="25990194"/>
<feature type="signal peptide" evidence="5">
    <location>
        <begin position="1"/>
        <end position="15"/>
    </location>
</feature>
<comment type="pathway">
    <text evidence="3">Sulfur metabolism; glutathione metabolism.</text>
</comment>
<protein>
    <recommendedName>
        <fullName evidence="3">Glutathione hydrolase</fullName>
        <ecNumber evidence="3">2.3.2.2</ecNumber>
        <ecNumber evidence="3">3.4.19.13</ecNumber>
    </recommendedName>
    <alternativeName>
        <fullName evidence="3">Gamma-glutamyltransferase</fullName>
    </alternativeName>
    <alternativeName>
        <fullName evidence="3">Gamma-glutamyltranspeptidase</fullName>
    </alternativeName>
</protein>
<dbReference type="NCBIfam" id="TIGR00066">
    <property type="entry name" value="g_glut_trans"/>
    <property type="match status" value="1"/>
</dbReference>
<evidence type="ECO:0000256" key="5">
    <source>
        <dbReference type="SAM" id="SignalP"/>
    </source>
</evidence>
<name>J6FA35_TRIAS</name>
<dbReference type="UniPathway" id="UPA00204"/>
<dbReference type="KEGG" id="tasa:A1Q1_06682"/>
<dbReference type="VEuPathDB" id="FungiDB:A1Q1_06682"/>
<gene>
    <name evidence="6" type="ORF">A1Q1_06682</name>
</gene>
<dbReference type="InterPro" id="IPR043138">
    <property type="entry name" value="GGT_lsub"/>
</dbReference>
<comment type="catalytic activity">
    <reaction evidence="3">
        <text>glutathione + H2O = L-cysteinylglycine + L-glutamate</text>
        <dbReference type="Rhea" id="RHEA:28807"/>
        <dbReference type="ChEBI" id="CHEBI:15377"/>
        <dbReference type="ChEBI" id="CHEBI:29985"/>
        <dbReference type="ChEBI" id="CHEBI:57925"/>
        <dbReference type="ChEBI" id="CHEBI:61694"/>
        <dbReference type="EC" id="3.4.19.13"/>
    </reaction>
</comment>
<keyword evidence="3" id="KW-0012">Acyltransferase</keyword>
<evidence type="ECO:0000256" key="2">
    <source>
        <dbReference type="PIRSR" id="PIRSR600101-2"/>
    </source>
</evidence>
<evidence type="ECO:0000256" key="4">
    <source>
        <dbReference type="SAM" id="MobiDB-lite"/>
    </source>
</evidence>
<dbReference type="PANTHER" id="PTHR11686">
    <property type="entry name" value="GAMMA GLUTAMYL TRANSPEPTIDASE"/>
    <property type="match status" value="1"/>
</dbReference>
<dbReference type="PRINTS" id="PR01210">
    <property type="entry name" value="GGTRANSPTASE"/>
</dbReference>
<feature type="binding site" evidence="2">
    <location>
        <position position="545"/>
    </location>
    <ligand>
        <name>L-glutamate</name>
        <dbReference type="ChEBI" id="CHEBI:29985"/>
    </ligand>
</feature>
<organism evidence="6 7">
    <name type="scientific">Trichosporon asahii var. asahii (strain ATCC 90039 / CBS 2479 / JCM 2466 / KCTC 7840 / NBRC 103889/ NCYC 2677 / UAMH 7654)</name>
    <name type="common">Yeast</name>
    <dbReference type="NCBI Taxonomy" id="1186058"/>
    <lineage>
        <taxon>Eukaryota</taxon>
        <taxon>Fungi</taxon>
        <taxon>Dikarya</taxon>
        <taxon>Basidiomycota</taxon>
        <taxon>Agaricomycotina</taxon>
        <taxon>Tremellomycetes</taxon>
        <taxon>Trichosporonales</taxon>
        <taxon>Trichosporonaceae</taxon>
        <taxon>Trichosporon</taxon>
    </lineage>
</organism>